<dbReference type="EMBL" id="LKHV01000014">
    <property type="protein sequence ID" value="KRG17586.1"/>
    <property type="molecule type" value="Genomic_DNA"/>
</dbReference>
<dbReference type="PATRIC" id="fig|1590042.3.peg.2236"/>
<dbReference type="RefSeq" id="WP_057625285.1">
    <property type="nucleotide sequence ID" value="NZ_LKHV02000001.1"/>
</dbReference>
<feature type="domain" description="Transposase IS200-like" evidence="1">
    <location>
        <begin position="13"/>
        <end position="174"/>
    </location>
</feature>
<evidence type="ECO:0000313" key="3">
    <source>
        <dbReference type="EMBL" id="MCS5707386.1"/>
    </source>
</evidence>
<protein>
    <recommendedName>
        <fullName evidence="1">Transposase IS200-like domain-containing protein</fullName>
    </recommendedName>
</protein>
<evidence type="ECO:0000259" key="1">
    <source>
        <dbReference type="SMART" id="SM01321"/>
    </source>
</evidence>
<dbReference type="GO" id="GO:0003677">
    <property type="term" value="F:DNA binding"/>
    <property type="evidence" value="ECO:0007669"/>
    <property type="project" value="InterPro"/>
</dbReference>
<dbReference type="EMBL" id="LKHV02000001">
    <property type="protein sequence ID" value="MCS5707386.1"/>
    <property type="molecule type" value="Genomic_DNA"/>
</dbReference>
<dbReference type="PANTHER" id="PTHR34322:SF2">
    <property type="entry name" value="TRANSPOSASE IS200-LIKE DOMAIN-CONTAINING PROTEIN"/>
    <property type="match status" value="1"/>
</dbReference>
<proteinExistence type="predicted"/>
<keyword evidence="4" id="KW-1185">Reference proteome</keyword>
<gene>
    <name evidence="3" type="ORF">CC99x_000565</name>
    <name evidence="2" type="ORF">CC99x_02185</name>
</gene>
<sequence>MTLARSEQIDLNATPYYHVMNRCVRRSFLCGYDELTKTDYSHRKTWIVDRLRYLTDIFAIKICAYAIMSNHYHVVLYVEETQAQAWSEAEIIRRWASIFPKDAEENKHLKQKIQLWKERLTSISWFMRCLNEKIARDVNEEDDTAGRFWEGRFKSQALLDEGALLSAMVYVDLNPVRAGITKTPEKSEFTSIYERIQHISKQLKVNKPKSIKQLKREKANIYPQQMILRLGGKRSSNRSVYKIHDYCEIREANNTEDSSVKGIYNNLTQPKSLVPFANISEHHSHAIDFKLVDYLELVDYTGRTIREDKEAGSIPEHLAPILTRLQFEPMNWISLVKNLAKSFSHAVGSEILLLNFGKGGRKGLKGITWAKKLYSSTHVA</sequence>
<dbReference type="Proteomes" id="UP000051494">
    <property type="component" value="Unassembled WGS sequence"/>
</dbReference>
<dbReference type="InterPro" id="IPR002686">
    <property type="entry name" value="Transposase_17"/>
</dbReference>
<dbReference type="InterPro" id="IPR036515">
    <property type="entry name" value="Transposase_17_sf"/>
</dbReference>
<reference evidence="3" key="3">
    <citation type="submission" date="2021-06" db="EMBL/GenBank/DDBJ databases">
        <title>Genomic Description and Analysis of Intracellular Bacteria, Candidatus Berkiella cookevillensis and Candidatus Berkiella aquae.</title>
        <authorList>
            <person name="Kidane D.T."/>
            <person name="Mehari Y.T."/>
            <person name="Rice F.C."/>
            <person name="Arivett B.A."/>
            <person name="Farone A.L."/>
            <person name="Berk S.G."/>
            <person name="Farone M.B."/>
        </authorList>
    </citation>
    <scope>NUCLEOTIDE SEQUENCE</scope>
    <source>
        <strain evidence="3">CC99</strain>
    </source>
</reference>
<comment type="caution">
    <text evidence="2">The sequence shown here is derived from an EMBL/GenBank/DDBJ whole genome shotgun (WGS) entry which is preliminary data.</text>
</comment>
<name>A0A0Q9YIR7_9GAMM</name>
<dbReference type="GO" id="GO:0004803">
    <property type="term" value="F:transposase activity"/>
    <property type="evidence" value="ECO:0007669"/>
    <property type="project" value="InterPro"/>
</dbReference>
<dbReference type="SUPFAM" id="SSF143422">
    <property type="entry name" value="Transposase IS200-like"/>
    <property type="match status" value="1"/>
</dbReference>
<evidence type="ECO:0000313" key="4">
    <source>
        <dbReference type="Proteomes" id="UP000051494"/>
    </source>
</evidence>
<dbReference type="PANTHER" id="PTHR34322">
    <property type="entry name" value="TRANSPOSASE, Y1_TNP DOMAIN-CONTAINING"/>
    <property type="match status" value="1"/>
</dbReference>
<dbReference type="SMART" id="SM01321">
    <property type="entry name" value="Y1_Tnp"/>
    <property type="match status" value="1"/>
</dbReference>
<accession>A0A0Q9YIR7</accession>
<reference evidence="2" key="1">
    <citation type="submission" date="2015-09" db="EMBL/GenBank/DDBJ databases">
        <title>Draft Genome Sequences of Two Novel Amoeba-resistant Intranuclear Bacteria, Candidatus Berkiella cookevillensis and Candidatus Berkiella aquae.</title>
        <authorList>
            <person name="Mehari Y.T."/>
            <person name="Arivett B.A."/>
            <person name="Farone A.L."/>
            <person name="Gunderson J.H."/>
            <person name="Farone M.B."/>
        </authorList>
    </citation>
    <scope>NUCLEOTIDE SEQUENCE [LARGE SCALE GENOMIC DNA]</scope>
    <source>
        <strain evidence="2">CC99</strain>
    </source>
</reference>
<dbReference type="AlphaFoldDB" id="A0A0Q9YIR7"/>
<reference evidence="3" key="2">
    <citation type="journal article" date="2016" name="Genome Announc.">
        <title>Draft Genome Sequences of Two Novel Amoeba-Resistant Intranuclear Bacteria, 'Candidatus Berkiella cookevillensis' and 'Candidatus Berkiella aquae'.</title>
        <authorList>
            <person name="Mehari Y.T."/>
            <person name="Arivett B.A."/>
            <person name="Farone A.L."/>
            <person name="Gunderson J.H."/>
            <person name="Farone M.B."/>
        </authorList>
    </citation>
    <scope>NUCLEOTIDE SEQUENCE</scope>
    <source>
        <strain evidence="3">CC99</strain>
    </source>
</reference>
<dbReference type="GO" id="GO:0006313">
    <property type="term" value="P:DNA transposition"/>
    <property type="evidence" value="ECO:0007669"/>
    <property type="project" value="InterPro"/>
</dbReference>
<evidence type="ECO:0000313" key="2">
    <source>
        <dbReference type="EMBL" id="KRG17586.1"/>
    </source>
</evidence>
<dbReference type="Gene3D" id="3.30.70.1290">
    <property type="entry name" value="Transposase IS200-like"/>
    <property type="match status" value="1"/>
</dbReference>
<organism evidence="2">
    <name type="scientific">Candidatus Berkiella cookevillensis</name>
    <dbReference type="NCBI Taxonomy" id="437022"/>
    <lineage>
        <taxon>Bacteria</taxon>
        <taxon>Pseudomonadati</taxon>
        <taxon>Pseudomonadota</taxon>
        <taxon>Gammaproteobacteria</taxon>
        <taxon>Candidatus Berkiellales</taxon>
        <taxon>Candidatus Berkiellaceae</taxon>
        <taxon>Candidatus Berkiella</taxon>
    </lineage>
</organism>